<dbReference type="STRING" id="1416806.CAL12_01725"/>
<keyword evidence="1 4" id="KW-0813">Transport</keyword>
<accession>A0A1W6YTH4</accession>
<dbReference type="EMBL" id="CP021108">
    <property type="protein sequence ID" value="ARP84311.1"/>
    <property type="molecule type" value="Genomic_DNA"/>
</dbReference>
<dbReference type="Pfam" id="PF03968">
    <property type="entry name" value="LptD_N"/>
    <property type="match status" value="1"/>
</dbReference>
<dbReference type="Gene3D" id="2.60.450.10">
    <property type="entry name" value="Lipopolysaccharide (LPS) transport protein A like domain"/>
    <property type="match status" value="1"/>
</dbReference>
<name>A0A1W6YTH4_9BORD</name>
<comment type="function">
    <text evidence="4">Involved in the assembly of lipopolysaccharide (LPS). Required for the translocation of LPS from the inner membrane to the outer membrane.</text>
</comment>
<evidence type="ECO:0000313" key="7">
    <source>
        <dbReference type="EMBL" id="ARP84311.1"/>
    </source>
</evidence>
<feature type="compositionally biased region" description="Low complexity" evidence="5">
    <location>
        <begin position="37"/>
        <end position="53"/>
    </location>
</feature>
<dbReference type="GO" id="GO:0030288">
    <property type="term" value="C:outer membrane-bounded periplasmic space"/>
    <property type="evidence" value="ECO:0007669"/>
    <property type="project" value="TreeGrafter"/>
</dbReference>
<dbReference type="RefSeq" id="WP_086067618.1">
    <property type="nucleotide sequence ID" value="NZ_CP021108.1"/>
</dbReference>
<dbReference type="NCBIfam" id="TIGR03002">
    <property type="entry name" value="outer_YhbN_LptA"/>
    <property type="match status" value="1"/>
</dbReference>
<dbReference type="GO" id="GO:0017089">
    <property type="term" value="F:glycolipid transfer activity"/>
    <property type="evidence" value="ECO:0007669"/>
    <property type="project" value="TreeGrafter"/>
</dbReference>
<feature type="chain" id="PRO_5013413697" description="Lipopolysaccharide export system protein LptA" evidence="4">
    <location>
        <begin position="32"/>
        <end position="265"/>
    </location>
</feature>
<feature type="region of interest" description="Disordered" evidence="5">
    <location>
        <begin position="220"/>
        <end position="265"/>
    </location>
</feature>
<evidence type="ECO:0000256" key="2">
    <source>
        <dbReference type="ARBA" id="ARBA00022729"/>
    </source>
</evidence>
<dbReference type="GO" id="GO:0015920">
    <property type="term" value="P:lipopolysaccharide transport"/>
    <property type="evidence" value="ECO:0007669"/>
    <property type="project" value="UniProtKB-UniRule"/>
</dbReference>
<reference evidence="7 8" key="1">
    <citation type="submission" date="2017-05" db="EMBL/GenBank/DDBJ databases">
        <title>Complete and WGS of Bordetella genogroups.</title>
        <authorList>
            <person name="Spilker T."/>
            <person name="LiPuma J."/>
        </authorList>
    </citation>
    <scope>NUCLEOTIDE SEQUENCE [LARGE SCALE GENOMIC DNA]</scope>
    <source>
        <strain evidence="7 8">AU19157</strain>
    </source>
</reference>
<dbReference type="Proteomes" id="UP000194151">
    <property type="component" value="Chromosome"/>
</dbReference>
<evidence type="ECO:0000256" key="3">
    <source>
        <dbReference type="ARBA" id="ARBA00022764"/>
    </source>
</evidence>
<keyword evidence="8" id="KW-1185">Reference proteome</keyword>
<keyword evidence="2 4" id="KW-0732">Signal</keyword>
<comment type="subunit">
    <text evidence="4">Component of the lipopolysaccharide transport and assembly complex.</text>
</comment>
<dbReference type="KEGG" id="bgv:CAL12_01725"/>
<dbReference type="PANTHER" id="PTHR36504:SF1">
    <property type="entry name" value="LIPOPOLYSACCHARIDE EXPORT SYSTEM PROTEIN LPTA"/>
    <property type="match status" value="1"/>
</dbReference>
<dbReference type="GO" id="GO:0001530">
    <property type="term" value="F:lipopolysaccharide binding"/>
    <property type="evidence" value="ECO:0007669"/>
    <property type="project" value="InterPro"/>
</dbReference>
<dbReference type="InterPro" id="IPR005653">
    <property type="entry name" value="OstA-like_N"/>
</dbReference>
<keyword evidence="3 4" id="KW-0574">Periplasm</keyword>
<feature type="compositionally biased region" description="Polar residues" evidence="5">
    <location>
        <begin position="250"/>
        <end position="265"/>
    </location>
</feature>
<evidence type="ECO:0000259" key="6">
    <source>
        <dbReference type="Pfam" id="PF03968"/>
    </source>
</evidence>
<feature type="region of interest" description="Disordered" evidence="5">
    <location>
        <begin position="37"/>
        <end position="63"/>
    </location>
</feature>
<feature type="signal peptide" evidence="4">
    <location>
        <begin position="1"/>
        <end position="31"/>
    </location>
</feature>
<comment type="similarity">
    <text evidence="4">Belongs to the LptA family.</text>
</comment>
<dbReference type="AlphaFoldDB" id="A0A1W6YTH4"/>
<evidence type="ECO:0000256" key="5">
    <source>
        <dbReference type="SAM" id="MobiDB-lite"/>
    </source>
</evidence>
<gene>
    <name evidence="4" type="primary">lptA</name>
    <name evidence="7" type="ORF">CAL12_01725</name>
</gene>
<proteinExistence type="inferred from homology"/>
<dbReference type="PANTHER" id="PTHR36504">
    <property type="entry name" value="LIPOPOLYSACCHARIDE EXPORT SYSTEM PROTEIN LPTA"/>
    <property type="match status" value="1"/>
</dbReference>
<evidence type="ECO:0000313" key="8">
    <source>
        <dbReference type="Proteomes" id="UP000194151"/>
    </source>
</evidence>
<organism evidence="7 8">
    <name type="scientific">Bordetella genomosp. 8</name>
    <dbReference type="NCBI Taxonomy" id="1416806"/>
    <lineage>
        <taxon>Bacteria</taxon>
        <taxon>Pseudomonadati</taxon>
        <taxon>Pseudomonadota</taxon>
        <taxon>Betaproteobacteria</taxon>
        <taxon>Burkholderiales</taxon>
        <taxon>Alcaligenaceae</taxon>
        <taxon>Bordetella</taxon>
    </lineage>
</organism>
<comment type="subcellular location">
    <subcellularLocation>
        <location evidence="4">Periplasm</location>
    </subcellularLocation>
</comment>
<dbReference type="GO" id="GO:0009279">
    <property type="term" value="C:cell outer membrane"/>
    <property type="evidence" value="ECO:0007669"/>
    <property type="project" value="TreeGrafter"/>
</dbReference>
<feature type="domain" description="Organic solvent tolerance-like N-terminal" evidence="6">
    <location>
        <begin position="70"/>
        <end position="187"/>
    </location>
</feature>
<dbReference type="InterPro" id="IPR014340">
    <property type="entry name" value="LptA"/>
</dbReference>
<evidence type="ECO:0000256" key="1">
    <source>
        <dbReference type="ARBA" id="ARBA00022448"/>
    </source>
</evidence>
<evidence type="ECO:0000256" key="4">
    <source>
        <dbReference type="HAMAP-Rule" id="MF_01914"/>
    </source>
</evidence>
<sequence precursor="true">MIELRKCLPSAWLTGAMLAVAGAVASAGAHAQATPAAPATPAASAPAGKTSGASGKGNAQTPAEEPNTVILSEQLHYDDVKKTSVFTGNVIMTRGLMTLHSDELQMREDAQGNQYGTALANPGKMVTVRQERPENFEVIEGVGRRAEYDGTKSIFDLIGQAVVTRYICGKPFDTIRGQKVRYNDKAGTYEAIGGPESAAPAGRVRSVMEPRARTDAAIAECRAQQGGKPAAGKGGTPSTPAATSGAGRNGPSSGNASSGKSAVKP</sequence>
<dbReference type="InterPro" id="IPR052037">
    <property type="entry name" value="LPS_export_LptA"/>
</dbReference>
<dbReference type="OrthoDB" id="5294855at2"/>
<protein>
    <recommendedName>
        <fullName evidence="4">Lipopolysaccharide export system protein LptA</fullName>
    </recommendedName>
</protein>
<dbReference type="GO" id="GO:0043165">
    <property type="term" value="P:Gram-negative-bacterium-type cell outer membrane assembly"/>
    <property type="evidence" value="ECO:0007669"/>
    <property type="project" value="UniProtKB-UniRule"/>
</dbReference>
<dbReference type="HAMAP" id="MF_01914">
    <property type="entry name" value="LPS_assembly_LptA"/>
    <property type="match status" value="1"/>
</dbReference>